<name>A0A5B7G7J1_PORTR</name>
<organism evidence="2 3">
    <name type="scientific">Portunus trituberculatus</name>
    <name type="common">Swimming crab</name>
    <name type="synonym">Neptunus trituberculatus</name>
    <dbReference type="NCBI Taxonomy" id="210409"/>
    <lineage>
        <taxon>Eukaryota</taxon>
        <taxon>Metazoa</taxon>
        <taxon>Ecdysozoa</taxon>
        <taxon>Arthropoda</taxon>
        <taxon>Crustacea</taxon>
        <taxon>Multicrustacea</taxon>
        <taxon>Malacostraca</taxon>
        <taxon>Eumalacostraca</taxon>
        <taxon>Eucarida</taxon>
        <taxon>Decapoda</taxon>
        <taxon>Pleocyemata</taxon>
        <taxon>Brachyura</taxon>
        <taxon>Eubrachyura</taxon>
        <taxon>Portunoidea</taxon>
        <taxon>Portunidae</taxon>
        <taxon>Portuninae</taxon>
        <taxon>Portunus</taxon>
    </lineage>
</organism>
<feature type="compositionally biased region" description="Polar residues" evidence="1">
    <location>
        <begin position="34"/>
        <end position="46"/>
    </location>
</feature>
<protein>
    <submittedName>
        <fullName evidence="2">Uncharacterized protein</fullName>
    </submittedName>
</protein>
<evidence type="ECO:0000313" key="3">
    <source>
        <dbReference type="Proteomes" id="UP000324222"/>
    </source>
</evidence>
<sequence>MAALVLCVQSLPVISKPVMGANSSSVRVRGPGRTNPQPVRVSSTAPHRQRLEAARDLLRSSPLIDGHSKLVWRLQNSLSSKGSRFNISADLGTHLHRGLVAAQLSVHKLNPRPSSNSHSFSPS</sequence>
<reference evidence="2 3" key="1">
    <citation type="submission" date="2019-05" db="EMBL/GenBank/DDBJ databases">
        <title>Another draft genome of Portunus trituberculatus and its Hox gene families provides insights of decapod evolution.</title>
        <authorList>
            <person name="Jeong J.-H."/>
            <person name="Song I."/>
            <person name="Kim S."/>
            <person name="Choi T."/>
            <person name="Kim D."/>
            <person name="Ryu S."/>
            <person name="Kim W."/>
        </authorList>
    </citation>
    <scope>NUCLEOTIDE SEQUENCE [LARGE SCALE GENOMIC DNA]</scope>
    <source>
        <tissue evidence="2">Muscle</tissue>
    </source>
</reference>
<gene>
    <name evidence="2" type="ORF">E2C01_047464</name>
</gene>
<accession>A0A5B7G7J1</accession>
<feature type="region of interest" description="Disordered" evidence="1">
    <location>
        <begin position="22"/>
        <end position="48"/>
    </location>
</feature>
<proteinExistence type="predicted"/>
<dbReference type="EMBL" id="VSRR010011724">
    <property type="protein sequence ID" value="MPC53569.1"/>
    <property type="molecule type" value="Genomic_DNA"/>
</dbReference>
<comment type="caution">
    <text evidence="2">The sequence shown here is derived from an EMBL/GenBank/DDBJ whole genome shotgun (WGS) entry which is preliminary data.</text>
</comment>
<dbReference type="Proteomes" id="UP000324222">
    <property type="component" value="Unassembled WGS sequence"/>
</dbReference>
<keyword evidence="3" id="KW-1185">Reference proteome</keyword>
<evidence type="ECO:0000313" key="2">
    <source>
        <dbReference type="EMBL" id="MPC53569.1"/>
    </source>
</evidence>
<dbReference type="AlphaFoldDB" id="A0A5B7G7J1"/>
<evidence type="ECO:0000256" key="1">
    <source>
        <dbReference type="SAM" id="MobiDB-lite"/>
    </source>
</evidence>